<dbReference type="Proteomes" id="UP000248925">
    <property type="component" value="Unassembled WGS sequence"/>
</dbReference>
<dbReference type="CDD" id="cd16917">
    <property type="entry name" value="HATPase_UhpB-NarQ-NarX-like"/>
    <property type="match status" value="1"/>
</dbReference>
<comment type="caution">
    <text evidence="3">The sequence shown here is derived from an EMBL/GenBank/DDBJ whole genome shotgun (WGS) entry which is preliminary data.</text>
</comment>
<sequence>MINQQSNEVLVDRQFACALSALIVLVFSLVGMSDVWAASDRPTVVEAIVEPAFQRVHVEDRADIRFRKLSLSQGLSQTRVSQIVQDDDGFLWFGTQHGVNRYDGYGFKVFKHEPGEPGSLSGVFIWALFKDHSGTIWVGSDQFLDAFDKSTSTFKHYSFDPSNPTVIHISEDRIGNLWLSTSQGLFRLDPKTGVSTRFVHDESDPTSLASSDVKSTGEDAEGTFWVADSAGLEAFDRDTGRVTVRIPLRQEVREFSFHEDKHGIFWIIYGSGNGLATYDRKTNKVVRYSFEDDVSDGSLTGVYSMLETAGGDIWLATMGGGLLRFDRDEFKFIRYTHDPNDPQSLAENRVITLFEDAEGNIWTGLHASPPNTFPREAPPFKKLWPFPGHVDKLGESLVNAIFEDSTGAVWLGAGGALNRLDPAGQSISVLTPAGPGSTLEVLSIAEDKAGTIWIGTLGRGLFAYDPHTHSFKSYRYDANRKDGLSSDIVSRIHFDNFGKIWLSTWNGIVRFDPATEHFETFKRDPNASAELYFSIVVDADGIYWLGTTNGLVRFDPETHGFREFKHNPVDPTSLSNNTINSIYVGERGLLWIGTQNGLNRFHTETGKSDKFFDTAGLAGNAVSCLVSDGDGVLWMSTNRGVSKLNIDDLTFDNYSTANGLPGDDLTGWNACASGKNGAVYFGGFGGGTVNRHTEHGHETYVPPLVFTDIQLANGTDGALLDPSLSRPSVRLPFDKSNIAVSFSALSYRSPETTRYRYKLVGFDMDWHAVTSQQRSISYAALPAGDFSLRVQAATTRGVWNMPGAVLALTVMPPWWTTWWFRTISAGAIISLLAAIYRYQVSKVAAHYRVRLEERINERNRLARDLHDTLLQSFQGLTIRLQAARHLLPAKAAEAATMLDIVLQKSDDAIIEGRNAVQALRESTRDDIAEAVRKVGIELAHTPLAAAFDLKIDGQVYPLDPSVNEQIYRIVSEAIRNAFKHSGAKLIECEFRYLKDELRVVVRDDGSGIRSNTDRKKPLGGGWGIAGMKERAENIGAHLMIQSAGDGTTVELILKVAAHRGRGLKI</sequence>
<dbReference type="Gene3D" id="2.130.10.10">
    <property type="entry name" value="YVTN repeat-like/Quinoprotein amine dehydrogenase"/>
    <property type="match status" value="4"/>
</dbReference>
<dbReference type="Pfam" id="PF07495">
    <property type="entry name" value="Y_Y_Y"/>
    <property type="match status" value="1"/>
</dbReference>
<dbReference type="Pfam" id="PF07730">
    <property type="entry name" value="HisKA_3"/>
    <property type="match status" value="1"/>
</dbReference>
<organism evidence="3 4">
    <name type="scientific">Rhizobium tubonense</name>
    <dbReference type="NCBI Taxonomy" id="484088"/>
    <lineage>
        <taxon>Bacteria</taxon>
        <taxon>Pseudomonadati</taxon>
        <taxon>Pseudomonadota</taxon>
        <taxon>Alphaproteobacteria</taxon>
        <taxon>Hyphomicrobiales</taxon>
        <taxon>Rhizobiaceae</taxon>
        <taxon>Rhizobium/Agrobacterium group</taxon>
        <taxon>Rhizobium</taxon>
    </lineage>
</organism>
<dbReference type="SUPFAM" id="SSF63829">
    <property type="entry name" value="Calcium-dependent phosphotriesterase"/>
    <property type="match status" value="3"/>
</dbReference>
<dbReference type="Gene3D" id="2.60.40.10">
    <property type="entry name" value="Immunoglobulins"/>
    <property type="match status" value="1"/>
</dbReference>
<dbReference type="InterPro" id="IPR015943">
    <property type="entry name" value="WD40/YVTN_repeat-like_dom_sf"/>
</dbReference>
<dbReference type="Pfam" id="PF07494">
    <property type="entry name" value="Reg_prop"/>
    <property type="match status" value="5"/>
</dbReference>
<dbReference type="Gene3D" id="3.30.565.10">
    <property type="entry name" value="Histidine kinase-like ATPase, C-terminal domain"/>
    <property type="match status" value="1"/>
</dbReference>
<evidence type="ECO:0000313" key="3">
    <source>
        <dbReference type="EMBL" id="PZM08049.1"/>
    </source>
</evidence>
<dbReference type="InterPro" id="IPR013783">
    <property type="entry name" value="Ig-like_fold"/>
</dbReference>
<reference evidence="3 4" key="1">
    <citation type="journal article" date="2018" name="Sci. Rep.">
        <title>Rhizobium tumorigenes sp. nov., a novel plant tumorigenic bacterium isolated from cane gall tumors on thornless blackberry.</title>
        <authorList>
            <person name="Kuzmanovi N."/>
            <person name="Smalla K."/>
            <person name="Gronow S."/>
            <person name="PuBawska J."/>
        </authorList>
    </citation>
    <scope>NUCLEOTIDE SEQUENCE [LARGE SCALE GENOMIC DNA]</scope>
    <source>
        <strain evidence="3 4">CCBAU 85046</strain>
    </source>
</reference>
<dbReference type="InterPro" id="IPR003594">
    <property type="entry name" value="HATPase_dom"/>
</dbReference>
<dbReference type="GO" id="GO:0046983">
    <property type="term" value="F:protein dimerization activity"/>
    <property type="evidence" value="ECO:0007669"/>
    <property type="project" value="InterPro"/>
</dbReference>
<keyword evidence="4" id="KW-1185">Reference proteome</keyword>
<protein>
    <recommendedName>
        <fullName evidence="2">Histidine kinase/HSP90-like ATPase domain-containing protein</fullName>
    </recommendedName>
</protein>
<dbReference type="InterPro" id="IPR011110">
    <property type="entry name" value="Reg_prop"/>
</dbReference>
<evidence type="ECO:0000259" key="2">
    <source>
        <dbReference type="SMART" id="SM00387"/>
    </source>
</evidence>
<evidence type="ECO:0000313" key="4">
    <source>
        <dbReference type="Proteomes" id="UP000248925"/>
    </source>
</evidence>
<dbReference type="PANTHER" id="PTHR43547:SF2">
    <property type="entry name" value="HYBRID SIGNAL TRANSDUCTION HISTIDINE KINASE C"/>
    <property type="match status" value="1"/>
</dbReference>
<dbReference type="InterPro" id="IPR011712">
    <property type="entry name" value="Sig_transdc_His_kin_sub3_dim/P"/>
</dbReference>
<dbReference type="Gene3D" id="1.20.5.1930">
    <property type="match status" value="1"/>
</dbReference>
<dbReference type="SMART" id="SM00387">
    <property type="entry name" value="HATPase_c"/>
    <property type="match status" value="1"/>
</dbReference>
<dbReference type="InterPro" id="IPR036890">
    <property type="entry name" value="HATPase_C_sf"/>
</dbReference>
<gene>
    <name evidence="3" type="ORF">CPY51_30345</name>
</gene>
<proteinExistence type="predicted"/>
<dbReference type="Pfam" id="PF02518">
    <property type="entry name" value="HATPase_c"/>
    <property type="match status" value="1"/>
</dbReference>
<feature type="domain" description="Histidine kinase/HSP90-like ATPase" evidence="2">
    <location>
        <begin position="961"/>
        <end position="1057"/>
    </location>
</feature>
<dbReference type="GO" id="GO:0016020">
    <property type="term" value="C:membrane"/>
    <property type="evidence" value="ECO:0007669"/>
    <property type="project" value="InterPro"/>
</dbReference>
<dbReference type="RefSeq" id="WP_111164089.1">
    <property type="nucleotide sequence ID" value="NZ_PCDP01000076.1"/>
</dbReference>
<accession>A0A2W4C2K7</accession>
<dbReference type="PANTHER" id="PTHR43547">
    <property type="entry name" value="TWO-COMPONENT HISTIDINE KINASE"/>
    <property type="match status" value="1"/>
</dbReference>
<keyword evidence="1" id="KW-0597">Phosphoprotein</keyword>
<dbReference type="GO" id="GO:0000155">
    <property type="term" value="F:phosphorelay sensor kinase activity"/>
    <property type="evidence" value="ECO:0007669"/>
    <property type="project" value="InterPro"/>
</dbReference>
<dbReference type="EMBL" id="PCDP01000076">
    <property type="protein sequence ID" value="PZM08049.1"/>
    <property type="molecule type" value="Genomic_DNA"/>
</dbReference>
<dbReference type="OrthoDB" id="9778496at2"/>
<name>A0A2W4C2K7_9HYPH</name>
<evidence type="ECO:0000256" key="1">
    <source>
        <dbReference type="ARBA" id="ARBA00022553"/>
    </source>
</evidence>
<dbReference type="InterPro" id="IPR011123">
    <property type="entry name" value="Y_Y_Y"/>
</dbReference>
<dbReference type="SUPFAM" id="SSF55874">
    <property type="entry name" value="ATPase domain of HSP90 chaperone/DNA topoisomerase II/histidine kinase"/>
    <property type="match status" value="1"/>
</dbReference>
<dbReference type="AlphaFoldDB" id="A0A2W4C2K7"/>